<evidence type="ECO:0000256" key="1">
    <source>
        <dbReference type="SAM" id="SignalP"/>
    </source>
</evidence>
<dbReference type="EMBL" id="CP001032">
    <property type="protein sequence ID" value="ACB75163.1"/>
    <property type="molecule type" value="Genomic_DNA"/>
</dbReference>
<dbReference type="HOGENOM" id="CLU_160502_0_0_0"/>
<dbReference type="STRING" id="452637.Oter_1880"/>
<evidence type="ECO:0008006" key="4">
    <source>
        <dbReference type="Google" id="ProtNLM"/>
    </source>
</evidence>
<dbReference type="Proteomes" id="UP000007013">
    <property type="component" value="Chromosome"/>
</dbReference>
<dbReference type="KEGG" id="ote:Oter_1880"/>
<dbReference type="AlphaFoldDB" id="B1ZXW1"/>
<organism evidence="2 3">
    <name type="scientific">Opitutus terrae (strain DSM 11246 / JCM 15787 / PB90-1)</name>
    <dbReference type="NCBI Taxonomy" id="452637"/>
    <lineage>
        <taxon>Bacteria</taxon>
        <taxon>Pseudomonadati</taxon>
        <taxon>Verrucomicrobiota</taxon>
        <taxon>Opitutia</taxon>
        <taxon>Opitutales</taxon>
        <taxon>Opitutaceae</taxon>
        <taxon>Opitutus</taxon>
    </lineage>
</organism>
<keyword evidence="3" id="KW-1185">Reference proteome</keyword>
<protein>
    <recommendedName>
        <fullName evidence="4">TIGR04076 family protein</fullName>
    </recommendedName>
</protein>
<gene>
    <name evidence="2" type="ordered locus">Oter_1880</name>
</gene>
<name>B1ZXW1_OPITP</name>
<feature type="signal peptide" evidence="1">
    <location>
        <begin position="1"/>
        <end position="19"/>
    </location>
</feature>
<dbReference type="OrthoDB" id="5432414at2"/>
<keyword evidence="1" id="KW-0732">Signal</keyword>
<sequence>MKLATAATLCGATANLASAATATAEPAKRYKCRITVLRKLFHADLYDQHPYGRRAACGRFEEGQVFMTESPWDPPPGFCTWAWADLRAIIHKIHAGDPTVMISCCTDGLRPVLFKFERIEA</sequence>
<evidence type="ECO:0000313" key="2">
    <source>
        <dbReference type="EMBL" id="ACB75163.1"/>
    </source>
</evidence>
<reference evidence="2 3" key="1">
    <citation type="journal article" date="2011" name="J. Bacteriol.">
        <title>Genome sequence of the verrucomicrobium Opitutus terrae PB90-1, an abundant inhabitant of rice paddy soil ecosystems.</title>
        <authorList>
            <person name="van Passel M.W."/>
            <person name="Kant R."/>
            <person name="Palva A."/>
            <person name="Copeland A."/>
            <person name="Lucas S."/>
            <person name="Lapidus A."/>
            <person name="Glavina del Rio T."/>
            <person name="Pitluck S."/>
            <person name="Goltsman E."/>
            <person name="Clum A."/>
            <person name="Sun H."/>
            <person name="Schmutz J."/>
            <person name="Larimer F.W."/>
            <person name="Land M.L."/>
            <person name="Hauser L."/>
            <person name="Kyrpides N."/>
            <person name="Mikhailova N."/>
            <person name="Richardson P.P."/>
            <person name="Janssen P.H."/>
            <person name="de Vos W.M."/>
            <person name="Smidt H."/>
        </authorList>
    </citation>
    <scope>NUCLEOTIDE SEQUENCE [LARGE SCALE GENOMIC DNA]</scope>
    <source>
        <strain evidence="3">DSM 11246 / JCM 15787 / PB90-1</strain>
    </source>
</reference>
<accession>B1ZXW1</accession>
<proteinExistence type="predicted"/>
<dbReference type="eggNOG" id="ENOG5033H0I">
    <property type="taxonomic scope" value="Bacteria"/>
</dbReference>
<feature type="chain" id="PRO_5002772854" description="TIGR04076 family protein" evidence="1">
    <location>
        <begin position="20"/>
        <end position="121"/>
    </location>
</feature>
<evidence type="ECO:0000313" key="3">
    <source>
        <dbReference type="Proteomes" id="UP000007013"/>
    </source>
</evidence>
<dbReference type="NCBIfam" id="TIGR04076">
    <property type="entry name" value="TIGR04076 family protein"/>
    <property type="match status" value="1"/>
</dbReference>
<dbReference type="InterPro" id="IPR023811">
    <property type="entry name" value="CHP04076"/>
</dbReference>